<feature type="region of interest" description="Disordered" evidence="3">
    <location>
        <begin position="167"/>
        <end position="263"/>
    </location>
</feature>
<protein>
    <recommendedName>
        <fullName evidence="4">SAP domain-containing protein</fullName>
    </recommendedName>
</protein>
<feature type="compositionally biased region" description="Basic and acidic residues" evidence="3">
    <location>
        <begin position="245"/>
        <end position="263"/>
    </location>
</feature>
<feature type="compositionally biased region" description="Basic and acidic residues" evidence="3">
    <location>
        <begin position="167"/>
        <end position="182"/>
    </location>
</feature>
<dbReference type="InterPro" id="IPR040746">
    <property type="entry name" value="THO1_MOS11_C"/>
</dbReference>
<dbReference type="SUPFAM" id="SSF68906">
    <property type="entry name" value="SAP domain"/>
    <property type="match status" value="1"/>
</dbReference>
<evidence type="ECO:0000313" key="5">
    <source>
        <dbReference type="EMBL" id="KAI9253365.1"/>
    </source>
</evidence>
<dbReference type="AlphaFoldDB" id="A0AAD5JTP1"/>
<feature type="domain" description="SAP" evidence="4">
    <location>
        <begin position="5"/>
        <end position="39"/>
    </location>
</feature>
<dbReference type="Pfam" id="PF02037">
    <property type="entry name" value="SAP"/>
    <property type="match status" value="1"/>
</dbReference>
<dbReference type="PANTHER" id="PTHR46551:SF1">
    <property type="entry name" value="SAP DOMAIN-CONTAINING RIBONUCLEOPROTEIN"/>
    <property type="match status" value="1"/>
</dbReference>
<keyword evidence="1" id="KW-0597">Phosphoprotein</keyword>
<feature type="compositionally biased region" description="Low complexity" evidence="3">
    <location>
        <begin position="85"/>
        <end position="96"/>
    </location>
</feature>
<organism evidence="5 6">
    <name type="scientific">Phascolomyces articulosus</name>
    <dbReference type="NCBI Taxonomy" id="60185"/>
    <lineage>
        <taxon>Eukaryota</taxon>
        <taxon>Fungi</taxon>
        <taxon>Fungi incertae sedis</taxon>
        <taxon>Mucoromycota</taxon>
        <taxon>Mucoromycotina</taxon>
        <taxon>Mucoromycetes</taxon>
        <taxon>Mucorales</taxon>
        <taxon>Lichtheimiaceae</taxon>
        <taxon>Phascolomyces</taxon>
    </lineage>
</organism>
<reference evidence="5" key="2">
    <citation type="submission" date="2023-02" db="EMBL/GenBank/DDBJ databases">
        <authorList>
            <consortium name="DOE Joint Genome Institute"/>
            <person name="Mondo S.J."/>
            <person name="Chang Y."/>
            <person name="Wang Y."/>
            <person name="Ahrendt S."/>
            <person name="Andreopoulos W."/>
            <person name="Barry K."/>
            <person name="Beard J."/>
            <person name="Benny G.L."/>
            <person name="Blankenship S."/>
            <person name="Bonito G."/>
            <person name="Cuomo C."/>
            <person name="Desiro A."/>
            <person name="Gervers K.A."/>
            <person name="Hundley H."/>
            <person name="Kuo A."/>
            <person name="LaButti K."/>
            <person name="Lang B.F."/>
            <person name="Lipzen A."/>
            <person name="O'Donnell K."/>
            <person name="Pangilinan J."/>
            <person name="Reynolds N."/>
            <person name="Sandor L."/>
            <person name="Smith M.W."/>
            <person name="Tsang A."/>
            <person name="Grigoriev I.V."/>
            <person name="Stajich J.E."/>
            <person name="Spatafora J.W."/>
        </authorList>
    </citation>
    <scope>NUCLEOTIDE SEQUENCE</scope>
    <source>
        <strain evidence="5">RSA 2281</strain>
    </source>
</reference>
<proteinExistence type="inferred from homology"/>
<dbReference type="Gene3D" id="1.10.720.30">
    <property type="entry name" value="SAP domain"/>
    <property type="match status" value="1"/>
</dbReference>
<evidence type="ECO:0000259" key="4">
    <source>
        <dbReference type="PROSITE" id="PS50800"/>
    </source>
</evidence>
<dbReference type="Pfam" id="PF18592">
    <property type="entry name" value="Tho1_MOS11_C"/>
    <property type="match status" value="1"/>
</dbReference>
<dbReference type="SMART" id="SM00513">
    <property type="entry name" value="SAP"/>
    <property type="match status" value="1"/>
</dbReference>
<dbReference type="InterPro" id="IPR003034">
    <property type="entry name" value="SAP_dom"/>
</dbReference>
<accession>A0AAD5JTP1</accession>
<dbReference type="GO" id="GO:0005634">
    <property type="term" value="C:nucleus"/>
    <property type="evidence" value="ECO:0007669"/>
    <property type="project" value="TreeGrafter"/>
</dbReference>
<dbReference type="PANTHER" id="PTHR46551">
    <property type="entry name" value="SAP DOMAIN-CONTAINING RIBONUCLEOPROTEIN"/>
    <property type="match status" value="1"/>
</dbReference>
<feature type="compositionally biased region" description="Basic and acidic residues" evidence="3">
    <location>
        <begin position="212"/>
        <end position="232"/>
    </location>
</feature>
<dbReference type="PROSITE" id="PS50800">
    <property type="entry name" value="SAP"/>
    <property type="match status" value="1"/>
</dbReference>
<evidence type="ECO:0000256" key="2">
    <source>
        <dbReference type="ARBA" id="ARBA00046328"/>
    </source>
</evidence>
<evidence type="ECO:0000256" key="1">
    <source>
        <dbReference type="ARBA" id="ARBA00022553"/>
    </source>
</evidence>
<dbReference type="InterPro" id="IPR036361">
    <property type="entry name" value="SAP_dom_sf"/>
</dbReference>
<dbReference type="EMBL" id="JAIXMP010000026">
    <property type="protein sequence ID" value="KAI9253365.1"/>
    <property type="molecule type" value="Genomic_DNA"/>
</dbReference>
<evidence type="ECO:0000313" key="6">
    <source>
        <dbReference type="Proteomes" id="UP001209540"/>
    </source>
</evidence>
<evidence type="ECO:0000256" key="3">
    <source>
        <dbReference type="SAM" id="MobiDB-lite"/>
    </source>
</evidence>
<keyword evidence="6" id="KW-1185">Reference proteome</keyword>
<dbReference type="GO" id="GO:0016973">
    <property type="term" value="P:poly(A)+ mRNA export from nucleus"/>
    <property type="evidence" value="ECO:0007669"/>
    <property type="project" value="TreeGrafter"/>
</dbReference>
<gene>
    <name evidence="5" type="ORF">BDA99DRAFT_519596</name>
</gene>
<feature type="compositionally biased region" description="Basic and acidic residues" evidence="3">
    <location>
        <begin position="97"/>
        <end position="113"/>
    </location>
</feature>
<feature type="region of interest" description="Disordered" evidence="3">
    <location>
        <begin position="70"/>
        <end position="130"/>
    </location>
</feature>
<comment type="similarity">
    <text evidence="2">Belongs to the SAP domain-containing ribonucleoprotein family.</text>
</comment>
<comment type="caution">
    <text evidence="5">The sequence shown here is derived from an EMBL/GenBank/DDBJ whole genome shotgun (WGS) entry which is preliminary data.</text>
</comment>
<sequence>MADKYKSLKVKELQEILQKNGLPHTGKKEDLIDRLVKHDEKKTLELSSLDDLAGLDEFEESKLEDLDSLSELKSTEKKQDELIATETTTTTTTTMTETEKDNMVTKEQKETKTETISTEQPPAEIVKPGSNFKYTPISFGAPNTTATSTGTMSSELEKKIERAKRFNVDLDEKTKQQLRAERFGASAPKKQQQQQQQRAPQGKKTSVGIDAETLKKRAERFGLPSKEIEEDKKRKRAERFGIPTKEAEEEKKRRRAERFNTGK</sequence>
<dbReference type="InterPro" id="IPR052240">
    <property type="entry name" value="SAP_domain_ribonucleoprotein"/>
</dbReference>
<dbReference type="Proteomes" id="UP001209540">
    <property type="component" value="Unassembled WGS sequence"/>
</dbReference>
<name>A0AAD5JTP1_9FUNG</name>
<reference evidence="5" key="1">
    <citation type="journal article" date="2022" name="IScience">
        <title>Evolution of zygomycete secretomes and the origins of terrestrial fungal ecologies.</title>
        <authorList>
            <person name="Chang Y."/>
            <person name="Wang Y."/>
            <person name="Mondo S."/>
            <person name="Ahrendt S."/>
            <person name="Andreopoulos W."/>
            <person name="Barry K."/>
            <person name="Beard J."/>
            <person name="Benny G.L."/>
            <person name="Blankenship S."/>
            <person name="Bonito G."/>
            <person name="Cuomo C."/>
            <person name="Desiro A."/>
            <person name="Gervers K.A."/>
            <person name="Hundley H."/>
            <person name="Kuo A."/>
            <person name="LaButti K."/>
            <person name="Lang B.F."/>
            <person name="Lipzen A."/>
            <person name="O'Donnell K."/>
            <person name="Pangilinan J."/>
            <person name="Reynolds N."/>
            <person name="Sandor L."/>
            <person name="Smith M.E."/>
            <person name="Tsang A."/>
            <person name="Grigoriev I.V."/>
            <person name="Stajich J.E."/>
            <person name="Spatafora J.W."/>
        </authorList>
    </citation>
    <scope>NUCLEOTIDE SEQUENCE</scope>
    <source>
        <strain evidence="5">RSA 2281</strain>
    </source>
</reference>